<evidence type="ECO:0000259" key="1">
    <source>
        <dbReference type="SMART" id="SM00834"/>
    </source>
</evidence>
<dbReference type="STRING" id="316055.RPE_4502"/>
<gene>
    <name evidence="2" type="ordered locus">RPE_4502</name>
</gene>
<dbReference type="AlphaFoldDB" id="Q07I12"/>
<dbReference type="HOGENOM" id="CLU_136025_4_0_5"/>
<dbReference type="Pfam" id="PF09723">
    <property type="entry name" value="Zn_ribbon_8"/>
    <property type="match status" value="1"/>
</dbReference>
<organism evidence="2">
    <name type="scientific">Rhodopseudomonas palustris (strain BisA53)</name>
    <dbReference type="NCBI Taxonomy" id="316055"/>
    <lineage>
        <taxon>Bacteria</taxon>
        <taxon>Pseudomonadati</taxon>
        <taxon>Pseudomonadota</taxon>
        <taxon>Alphaproteobacteria</taxon>
        <taxon>Hyphomicrobiales</taxon>
        <taxon>Nitrobacteraceae</taxon>
        <taxon>Rhodopseudomonas</taxon>
    </lineage>
</organism>
<dbReference type="KEGG" id="rpe:RPE_4502"/>
<feature type="domain" description="Putative regulatory protein FmdB zinc ribbon" evidence="1">
    <location>
        <begin position="1"/>
        <end position="40"/>
    </location>
</feature>
<name>Q07I12_RHOP5</name>
<sequence>MPIYGYICNKCSHQFETLVFSGDTPECPKCQATELTQQLSLTAPPAKGGGDMPRCDHASDRCAGCPAAAFS</sequence>
<proteinExistence type="predicted"/>
<dbReference type="InterPro" id="IPR013429">
    <property type="entry name" value="Regulatory_FmdB_Zinc_ribbon"/>
</dbReference>
<dbReference type="NCBIfam" id="TIGR02605">
    <property type="entry name" value="CxxC_CxxC_SSSS"/>
    <property type="match status" value="1"/>
</dbReference>
<dbReference type="OrthoDB" id="9813321at2"/>
<protein>
    <submittedName>
        <fullName evidence="2">Putative regulatory protein, FmdB family</fullName>
    </submittedName>
</protein>
<dbReference type="EMBL" id="CP000463">
    <property type="protein sequence ID" value="ABJ08422.1"/>
    <property type="molecule type" value="Genomic_DNA"/>
</dbReference>
<reference evidence="2" key="1">
    <citation type="submission" date="2006-09" db="EMBL/GenBank/DDBJ databases">
        <title>Complete sequence of Rhodopseudomonas palustris BisA53.</title>
        <authorList>
            <consortium name="US DOE Joint Genome Institute"/>
            <person name="Copeland A."/>
            <person name="Lucas S."/>
            <person name="Lapidus A."/>
            <person name="Barry K."/>
            <person name="Detter J.C."/>
            <person name="Glavina del Rio T."/>
            <person name="Hammon N."/>
            <person name="Israni S."/>
            <person name="Dalin E."/>
            <person name="Tice H."/>
            <person name="Pitluck S."/>
            <person name="Chain P."/>
            <person name="Malfatti S."/>
            <person name="Shin M."/>
            <person name="Vergez L."/>
            <person name="Schmutz J."/>
            <person name="Larimer F."/>
            <person name="Land M."/>
            <person name="Hauser L."/>
            <person name="Pelletier D.A."/>
            <person name="Kyrpides N."/>
            <person name="Kim E."/>
            <person name="Harwood C.S."/>
            <person name="Oda Y."/>
            <person name="Richardson P."/>
        </authorList>
    </citation>
    <scope>NUCLEOTIDE SEQUENCE [LARGE SCALE GENOMIC DNA]</scope>
    <source>
        <strain evidence="2">BisA53</strain>
    </source>
</reference>
<evidence type="ECO:0000313" key="2">
    <source>
        <dbReference type="EMBL" id="ABJ08422.1"/>
    </source>
</evidence>
<accession>Q07I12</accession>
<dbReference type="SMART" id="SM00834">
    <property type="entry name" value="CxxC_CXXC_SSSS"/>
    <property type="match status" value="1"/>
</dbReference>